<name>A0ABN9ULE0_9DINO</name>
<evidence type="ECO:0000313" key="3">
    <source>
        <dbReference type="Proteomes" id="UP001189429"/>
    </source>
</evidence>
<sequence>MTTENEKSETVPSWEGDVASFDSYVTRVHLYVHGIKKDEKGLCGPRLMSKLHGRAWQGVQKYDQMDSLDDVTENATTKLLKGVSQLPRYLKGKSGIPEVLASVQNIYGYQLIQQTLGVQFDKKHEHDSGHKQYQNRWQHRQKNYLAEGDDDDIGATLQEIVDQAGDDEELKMEMLEGAVYAAAQHGQRSFMQARELIRQKKTNRKFFGTKKFVAPGKGSGSQASTRGPPSSASSHHHVKKDKDSWKTDPNTMCLRRGGYGHIAKDCKAPAKLQHGRSPNTNYSDQDTIDQRPNMNYSDQDAITQDPNANCSDEHPRSDHEASPPT</sequence>
<gene>
    <name evidence="2" type="ORF">PCOR1329_LOCUS49564</name>
</gene>
<proteinExistence type="predicted"/>
<dbReference type="Proteomes" id="UP001189429">
    <property type="component" value="Unassembled WGS sequence"/>
</dbReference>
<comment type="caution">
    <text evidence="2">The sequence shown here is derived from an EMBL/GenBank/DDBJ whole genome shotgun (WGS) entry which is preliminary data.</text>
</comment>
<feature type="compositionally biased region" description="Polar residues" evidence="1">
    <location>
        <begin position="276"/>
        <end position="310"/>
    </location>
</feature>
<feature type="region of interest" description="Disordered" evidence="1">
    <location>
        <begin position="207"/>
        <end position="251"/>
    </location>
</feature>
<accession>A0ABN9ULE0</accession>
<feature type="region of interest" description="Disordered" evidence="1">
    <location>
        <begin position="269"/>
        <end position="325"/>
    </location>
</feature>
<reference evidence="2" key="1">
    <citation type="submission" date="2023-10" db="EMBL/GenBank/DDBJ databases">
        <authorList>
            <person name="Chen Y."/>
            <person name="Shah S."/>
            <person name="Dougan E. K."/>
            <person name="Thang M."/>
            <person name="Chan C."/>
        </authorList>
    </citation>
    <scope>NUCLEOTIDE SEQUENCE [LARGE SCALE GENOMIC DNA]</scope>
</reference>
<keyword evidence="3" id="KW-1185">Reference proteome</keyword>
<dbReference type="EMBL" id="CAUYUJ010016000">
    <property type="protein sequence ID" value="CAK0860668.1"/>
    <property type="molecule type" value="Genomic_DNA"/>
</dbReference>
<organism evidence="2 3">
    <name type="scientific">Prorocentrum cordatum</name>
    <dbReference type="NCBI Taxonomy" id="2364126"/>
    <lineage>
        <taxon>Eukaryota</taxon>
        <taxon>Sar</taxon>
        <taxon>Alveolata</taxon>
        <taxon>Dinophyceae</taxon>
        <taxon>Prorocentrales</taxon>
        <taxon>Prorocentraceae</taxon>
        <taxon>Prorocentrum</taxon>
    </lineage>
</organism>
<feature type="compositionally biased region" description="Polar residues" evidence="1">
    <location>
        <begin position="220"/>
        <end position="233"/>
    </location>
</feature>
<evidence type="ECO:0008006" key="4">
    <source>
        <dbReference type="Google" id="ProtNLM"/>
    </source>
</evidence>
<evidence type="ECO:0000313" key="2">
    <source>
        <dbReference type="EMBL" id="CAK0860668.1"/>
    </source>
</evidence>
<evidence type="ECO:0000256" key="1">
    <source>
        <dbReference type="SAM" id="MobiDB-lite"/>
    </source>
</evidence>
<protein>
    <recommendedName>
        <fullName evidence="4">CCHC-type domain-containing protein</fullName>
    </recommendedName>
</protein>
<feature type="compositionally biased region" description="Basic and acidic residues" evidence="1">
    <location>
        <begin position="311"/>
        <end position="325"/>
    </location>
</feature>